<keyword evidence="3" id="KW-1185">Reference proteome</keyword>
<dbReference type="Proteomes" id="UP000671914">
    <property type="component" value="Chromosome"/>
</dbReference>
<name>A0A975INZ2_9MICO</name>
<reference evidence="2" key="1">
    <citation type="submission" date="2021-03" db="EMBL/GenBank/DDBJ databases">
        <title>Agromyces archimandritus sp. nov., isolated from the cockroach Archimandrita tessellata.</title>
        <authorList>
            <person name="Guzman J."/>
            <person name="Ortuzar M."/>
            <person name="Poehlein A."/>
            <person name="Daniel R."/>
            <person name="Trujillo M."/>
            <person name="Vilcinskas A."/>
        </authorList>
    </citation>
    <scope>NUCLEOTIDE SEQUENCE</scope>
    <source>
        <strain evidence="2">G127AT</strain>
    </source>
</reference>
<evidence type="ECO:0000256" key="1">
    <source>
        <dbReference type="SAM" id="MobiDB-lite"/>
    </source>
</evidence>
<dbReference type="KEGG" id="aarc:G127AT_02305"/>
<dbReference type="EMBL" id="CP071696">
    <property type="protein sequence ID" value="QTX05092.1"/>
    <property type="molecule type" value="Genomic_DNA"/>
</dbReference>
<evidence type="ECO:0000313" key="2">
    <source>
        <dbReference type="EMBL" id="QTX05092.1"/>
    </source>
</evidence>
<sequence length="74" mass="7726">MDELAGAGADVPPEDLDPERESEGEGGIAPDDDSRTLDDALDEEDPGIDAERRVDLGDERRGGGTDAAAAETEE</sequence>
<proteinExistence type="predicted"/>
<dbReference type="AlphaFoldDB" id="A0A975INZ2"/>
<dbReference type="RefSeq" id="WP_210899377.1">
    <property type="nucleotide sequence ID" value="NZ_CP071696.1"/>
</dbReference>
<gene>
    <name evidence="2" type="ORF">G127AT_02305</name>
</gene>
<protein>
    <submittedName>
        <fullName evidence="2">Uncharacterized protein</fullName>
    </submittedName>
</protein>
<accession>A0A975INZ2</accession>
<feature type="compositionally biased region" description="Basic and acidic residues" evidence="1">
    <location>
        <begin position="49"/>
        <end position="63"/>
    </location>
</feature>
<organism evidence="2 3">
    <name type="scientific">Agromyces archimandritae</name>
    <dbReference type="NCBI Taxonomy" id="2781962"/>
    <lineage>
        <taxon>Bacteria</taxon>
        <taxon>Bacillati</taxon>
        <taxon>Actinomycetota</taxon>
        <taxon>Actinomycetes</taxon>
        <taxon>Micrococcales</taxon>
        <taxon>Microbacteriaceae</taxon>
        <taxon>Agromyces</taxon>
    </lineage>
</organism>
<feature type="region of interest" description="Disordered" evidence="1">
    <location>
        <begin position="1"/>
        <end position="74"/>
    </location>
</feature>
<evidence type="ECO:0000313" key="3">
    <source>
        <dbReference type="Proteomes" id="UP000671914"/>
    </source>
</evidence>
<feature type="compositionally biased region" description="Acidic residues" evidence="1">
    <location>
        <begin position="39"/>
        <end position="48"/>
    </location>
</feature>
<feature type="compositionally biased region" description="Acidic residues" evidence="1">
    <location>
        <begin position="12"/>
        <end position="24"/>
    </location>
</feature>